<gene>
    <name evidence="1" type="ORF">BC936DRAFT_142452</name>
</gene>
<feature type="non-terminal residue" evidence="1">
    <location>
        <position position="423"/>
    </location>
</feature>
<organism evidence="1 2">
    <name type="scientific">Jimgerdemannia flammicorona</name>
    <dbReference type="NCBI Taxonomy" id="994334"/>
    <lineage>
        <taxon>Eukaryota</taxon>
        <taxon>Fungi</taxon>
        <taxon>Fungi incertae sedis</taxon>
        <taxon>Mucoromycota</taxon>
        <taxon>Mucoromycotina</taxon>
        <taxon>Endogonomycetes</taxon>
        <taxon>Endogonales</taxon>
        <taxon>Endogonaceae</taxon>
        <taxon>Jimgerdemannia</taxon>
    </lineage>
</organism>
<evidence type="ECO:0000313" key="2">
    <source>
        <dbReference type="Proteomes" id="UP000268093"/>
    </source>
</evidence>
<dbReference type="OrthoDB" id="5597935at2759"/>
<reference evidence="1 2" key="1">
    <citation type="journal article" date="2018" name="New Phytol.">
        <title>Phylogenomics of Endogonaceae and evolution of mycorrhizas within Mucoromycota.</title>
        <authorList>
            <person name="Chang Y."/>
            <person name="Desiro A."/>
            <person name="Na H."/>
            <person name="Sandor L."/>
            <person name="Lipzen A."/>
            <person name="Clum A."/>
            <person name="Barry K."/>
            <person name="Grigoriev I.V."/>
            <person name="Martin F.M."/>
            <person name="Stajich J.E."/>
            <person name="Smith M.E."/>
            <person name="Bonito G."/>
            <person name="Spatafora J.W."/>
        </authorList>
    </citation>
    <scope>NUCLEOTIDE SEQUENCE [LARGE SCALE GENOMIC DNA]</scope>
    <source>
        <strain evidence="1 2">GMNB39</strain>
    </source>
</reference>
<evidence type="ECO:0000313" key="1">
    <source>
        <dbReference type="EMBL" id="RUP49465.1"/>
    </source>
</evidence>
<dbReference type="AlphaFoldDB" id="A0A433DF98"/>
<dbReference type="EMBL" id="RBNI01002275">
    <property type="protein sequence ID" value="RUP49465.1"/>
    <property type="molecule type" value="Genomic_DNA"/>
</dbReference>
<proteinExistence type="predicted"/>
<sequence>MHEILGKALKEHYINFNDSHIDKSTILTYLFLSGAGTGKSRNANEFRKTAVESLSSDDSELASTLRTRLSGAWVFNVSFETGNSIRHDESNPYLAIANRMLLQLLPNEDMGYIARNFIPPEPLDVLKIVAKHEKQDLGEITIILVVDGLQDMLKSRLDGRTETSPFYYTLSSIGDLALGKIFLIPCCTATITGPVEEFLKLTHRKLSVLVDDCGGHGRALEGLEEALGKRDIAMVDIDTLIKDLRGKLLDKYCKALNITRTEILSVAQAILTQQLLDGDKVIPGMTKLPEQFAQPGLIRYERKDGVNTEYLTAPYIWVWMFVHDFGKAVDPVLKNWRFCDYAEHVSEIDSSLAPGALFWQHFEYFVASFRVLKSRMYEEGEPVKISQVHAGARLQGDFEFENHQLEMHLASHQEDTKSASHVG</sequence>
<comment type="caution">
    <text evidence="1">The sequence shown here is derived from an EMBL/GenBank/DDBJ whole genome shotgun (WGS) entry which is preliminary data.</text>
</comment>
<protein>
    <submittedName>
        <fullName evidence="1">Uncharacterized protein</fullName>
    </submittedName>
</protein>
<dbReference type="Proteomes" id="UP000268093">
    <property type="component" value="Unassembled WGS sequence"/>
</dbReference>
<name>A0A433DF98_9FUNG</name>
<keyword evidence="2" id="KW-1185">Reference proteome</keyword>
<accession>A0A433DF98</accession>